<feature type="compositionally biased region" description="Basic residues" evidence="2">
    <location>
        <begin position="67"/>
        <end position="77"/>
    </location>
</feature>
<comment type="function">
    <text evidence="1">Essential component of the TIM23 complex, a complex that mediates the translocation of transit peptide-containing proteins across the mitochondrial inner membrane.</text>
</comment>
<keyword evidence="1" id="KW-0653">Protein transport</keyword>
<organism evidence="4 5">
    <name type="scientific">Cicer arietinum</name>
    <name type="common">Chickpea</name>
    <name type="synonym">Garbanzo</name>
    <dbReference type="NCBI Taxonomy" id="3827"/>
    <lineage>
        <taxon>Eukaryota</taxon>
        <taxon>Viridiplantae</taxon>
        <taxon>Streptophyta</taxon>
        <taxon>Embryophyta</taxon>
        <taxon>Tracheophyta</taxon>
        <taxon>Spermatophyta</taxon>
        <taxon>Magnoliopsida</taxon>
        <taxon>eudicotyledons</taxon>
        <taxon>Gunneridae</taxon>
        <taxon>Pentapetalae</taxon>
        <taxon>rosids</taxon>
        <taxon>fabids</taxon>
        <taxon>Fabales</taxon>
        <taxon>Fabaceae</taxon>
        <taxon>Papilionoideae</taxon>
        <taxon>50 kb inversion clade</taxon>
        <taxon>NPAAA clade</taxon>
        <taxon>Hologalegina</taxon>
        <taxon>IRL clade</taxon>
        <taxon>Cicereae</taxon>
        <taxon>Cicer</taxon>
    </lineage>
</organism>
<dbReference type="RefSeq" id="XP_004514836.1">
    <property type="nucleotide sequence ID" value="XM_004514779.3"/>
</dbReference>
<dbReference type="AlphaFoldDB" id="A0A1S2Z4B2"/>
<reference evidence="5" key="1">
    <citation type="submission" date="2025-08" db="UniProtKB">
        <authorList>
            <consortium name="RefSeq"/>
        </authorList>
    </citation>
    <scope>IDENTIFICATION</scope>
    <source>
        <tissue evidence="5">Etiolated seedlings</tissue>
    </source>
</reference>
<feature type="region of interest" description="Disordered" evidence="2">
    <location>
        <begin position="1"/>
        <end position="35"/>
    </location>
</feature>
<keyword evidence="1" id="KW-0496">Mitochondrion</keyword>
<dbReference type="SMART" id="SM00577">
    <property type="entry name" value="CPDc"/>
    <property type="match status" value="1"/>
</dbReference>
<comment type="subunit">
    <text evidence="1">Component of the TIM23 complex.</text>
</comment>
<keyword evidence="1" id="KW-0813">Transport</keyword>
<accession>A0A1S2Z4B2</accession>
<evidence type="ECO:0000313" key="4">
    <source>
        <dbReference type="Proteomes" id="UP000087171"/>
    </source>
</evidence>
<feature type="region of interest" description="Disordered" evidence="2">
    <location>
        <begin position="138"/>
        <end position="241"/>
    </location>
</feature>
<feature type="compositionally biased region" description="Polar residues" evidence="2">
    <location>
        <begin position="176"/>
        <end position="198"/>
    </location>
</feature>
<dbReference type="Gene3D" id="3.40.50.1000">
    <property type="entry name" value="HAD superfamily/HAD-like"/>
    <property type="match status" value="1"/>
</dbReference>
<comment type="subcellular location">
    <subcellularLocation>
        <location evidence="1">Mitochondrion inner membrane</location>
        <topology evidence="1">Single-pass membrane protein</topology>
    </subcellularLocation>
</comment>
<dbReference type="GeneID" id="101502736"/>
<dbReference type="FunFam" id="3.40.50.1000:FF:000257">
    <property type="entry name" value="Haloacid dehalogenase-like hydrolase (HAD) superfamily protein"/>
    <property type="match status" value="1"/>
</dbReference>
<dbReference type="Proteomes" id="UP000087171">
    <property type="component" value="Unplaced"/>
</dbReference>
<feature type="compositionally biased region" description="Low complexity" evidence="2">
    <location>
        <begin position="149"/>
        <end position="158"/>
    </location>
</feature>
<dbReference type="eggNOG" id="ENOG502QR82">
    <property type="taxonomic scope" value="Eukaryota"/>
</dbReference>
<dbReference type="GO" id="GO:0005744">
    <property type="term" value="C:TIM23 mitochondrial import inner membrane translocase complex"/>
    <property type="evidence" value="ECO:0007669"/>
    <property type="project" value="UniProtKB-UniRule"/>
</dbReference>
<keyword evidence="4" id="KW-1185">Reference proteome</keyword>
<dbReference type="SUPFAM" id="SSF56784">
    <property type="entry name" value="HAD-like"/>
    <property type="match status" value="1"/>
</dbReference>
<dbReference type="InterPro" id="IPR036412">
    <property type="entry name" value="HAD-like_sf"/>
</dbReference>
<feature type="compositionally biased region" description="Basic residues" evidence="2">
    <location>
        <begin position="8"/>
        <end position="22"/>
    </location>
</feature>
<feature type="compositionally biased region" description="Basic residues" evidence="2">
    <location>
        <begin position="139"/>
        <end position="148"/>
    </location>
</feature>
<evidence type="ECO:0000256" key="1">
    <source>
        <dbReference type="RuleBase" id="RU365079"/>
    </source>
</evidence>
<sequence>MSNSPSPKMKKKQKRRRKKKNKVGKENNNLNIENSTTIDLNPILPEENLSEFKDKVGAEDALANGMKQKKRRKKKNKVQQENNNLNCNQTCDIKNSETTDLNSRLQEENLSEFKEKVVAEDALANGMNNSSPMIITEQKRRRKKKNKNKVQQENNNLNCMETSDFEKSTNDIAGINNLSPESTTELKSNGDPQENNKLNCKKTCDIEKSTIDINNNSSPKSKRKRKRNGDPQESNKLNSKKTCDIKMSTIDGPKALQIPPTGISVGCLKKKLLVLDVNGLLADIVPSPRPKDIKADAIIAKKALFKRPFYKEFLNFCFEKFDVAVWSSRLGVNVKLVVDYLMGKMKQKLIFCWDLSHCTHTGFNTLEDKYKPLVVKDLRKIWEKHDPNLPWKKGYYNESNTLLLDDSPYKGLLNPPYNSIFPHSFTYKNQDDKSLAVGGDLREYLEGLANAEDMLKYVEQHPFGQERLTEESKSWNFYSKVIDKLSAGQPKRSGVL</sequence>
<dbReference type="PaxDb" id="3827-XP_004514836.1"/>
<keyword evidence="1" id="KW-0809">Transit peptide</keyword>
<dbReference type="GO" id="GO:0015031">
    <property type="term" value="P:protein transport"/>
    <property type="evidence" value="ECO:0007669"/>
    <property type="project" value="UniProtKB-KW"/>
</dbReference>
<dbReference type="InterPro" id="IPR023214">
    <property type="entry name" value="HAD_sf"/>
</dbReference>
<dbReference type="PROSITE" id="PS50969">
    <property type="entry name" value="FCP1"/>
    <property type="match status" value="1"/>
</dbReference>
<dbReference type="PANTHER" id="PTHR12210">
    <property type="entry name" value="DULLARD PROTEIN PHOSPHATASE"/>
    <property type="match status" value="1"/>
</dbReference>
<feature type="domain" description="FCP1 homology" evidence="3">
    <location>
        <begin position="266"/>
        <end position="448"/>
    </location>
</feature>
<evidence type="ECO:0000259" key="3">
    <source>
        <dbReference type="PROSITE" id="PS50969"/>
    </source>
</evidence>
<dbReference type="InterPro" id="IPR050365">
    <property type="entry name" value="TIM50"/>
</dbReference>
<comment type="similarity">
    <text evidence="1">Belongs to the TIM50 family.</text>
</comment>
<evidence type="ECO:0000256" key="2">
    <source>
        <dbReference type="SAM" id="MobiDB-lite"/>
    </source>
</evidence>
<feature type="region of interest" description="Disordered" evidence="2">
    <location>
        <begin position="60"/>
        <end position="83"/>
    </location>
</feature>
<dbReference type="Pfam" id="PF03031">
    <property type="entry name" value="NIF"/>
    <property type="match status" value="1"/>
</dbReference>
<dbReference type="OrthoDB" id="1711508at2759"/>
<name>A0A1S2Z4B2_CICAR</name>
<proteinExistence type="inferred from homology"/>
<gene>
    <name evidence="5" type="primary">LOC101502736</name>
</gene>
<protein>
    <recommendedName>
        <fullName evidence="1">Mitochondrial import inner membrane translocase subunit TIM50</fullName>
    </recommendedName>
</protein>
<dbReference type="InterPro" id="IPR004274">
    <property type="entry name" value="FCP1_dom"/>
</dbReference>
<evidence type="ECO:0000313" key="5">
    <source>
        <dbReference type="RefSeq" id="XP_004514836.1"/>
    </source>
</evidence>
<dbReference type="KEGG" id="cam:101502736"/>
<keyword evidence="1" id="KW-0811">Translocation</keyword>